<evidence type="ECO:0000256" key="2">
    <source>
        <dbReference type="SAM" id="MobiDB-lite"/>
    </source>
</evidence>
<dbReference type="InterPro" id="IPR016024">
    <property type="entry name" value="ARM-type_fold"/>
</dbReference>
<dbReference type="GeneID" id="87954854"/>
<reference evidence="3 4" key="1">
    <citation type="submission" date="2024-01" db="EMBL/GenBank/DDBJ databases">
        <title>Comparative genomics of Cryptococcus and Kwoniella reveals pathogenesis evolution and contrasting modes of karyotype evolution via chromosome fusion or intercentromeric recombination.</title>
        <authorList>
            <person name="Coelho M.A."/>
            <person name="David-Palma M."/>
            <person name="Shea T."/>
            <person name="Bowers K."/>
            <person name="McGinley-Smith S."/>
            <person name="Mohammad A.W."/>
            <person name="Gnirke A."/>
            <person name="Yurkov A.M."/>
            <person name="Nowrousian M."/>
            <person name="Sun S."/>
            <person name="Cuomo C.A."/>
            <person name="Heitman J."/>
        </authorList>
    </citation>
    <scope>NUCLEOTIDE SEQUENCE [LARGE SCALE GENOMIC DNA]</scope>
    <source>
        <strain evidence="3">CBS 11374</strain>
    </source>
</reference>
<evidence type="ECO:0000256" key="1">
    <source>
        <dbReference type="ARBA" id="ARBA00034736"/>
    </source>
</evidence>
<dbReference type="EMBL" id="CP141883">
    <property type="protein sequence ID" value="WRT65774.1"/>
    <property type="molecule type" value="Genomic_DNA"/>
</dbReference>
<gene>
    <name evidence="3" type="ORF">IL334_002723</name>
</gene>
<keyword evidence="4" id="KW-1185">Reference proteome</keyword>
<dbReference type="PANTHER" id="PTHR32226:SF2">
    <property type="entry name" value="TELO2-INTERACTING PROTEIN 2"/>
    <property type="match status" value="1"/>
</dbReference>
<organism evidence="3 4">
    <name type="scientific">Kwoniella shivajii</name>
    <dbReference type="NCBI Taxonomy" id="564305"/>
    <lineage>
        <taxon>Eukaryota</taxon>
        <taxon>Fungi</taxon>
        <taxon>Dikarya</taxon>
        <taxon>Basidiomycota</taxon>
        <taxon>Agaricomycotina</taxon>
        <taxon>Tremellomycetes</taxon>
        <taxon>Tremellales</taxon>
        <taxon>Cryptococcaceae</taxon>
        <taxon>Kwoniella</taxon>
    </lineage>
</organism>
<dbReference type="Proteomes" id="UP001329825">
    <property type="component" value="Chromosome 3"/>
</dbReference>
<protein>
    <submittedName>
        <fullName evidence="3">Uncharacterized protein</fullName>
    </submittedName>
</protein>
<name>A0ABZ1CWU3_9TREE</name>
<feature type="region of interest" description="Disordered" evidence="2">
    <location>
        <begin position="1"/>
        <end position="20"/>
    </location>
</feature>
<dbReference type="SUPFAM" id="SSF48371">
    <property type="entry name" value="ARM repeat"/>
    <property type="match status" value="1"/>
</dbReference>
<proteinExistence type="inferred from homology"/>
<evidence type="ECO:0000313" key="4">
    <source>
        <dbReference type="Proteomes" id="UP001329825"/>
    </source>
</evidence>
<dbReference type="PANTHER" id="PTHR32226">
    <property type="entry name" value="TELO2-INTERACTING PROTEIN 2"/>
    <property type="match status" value="1"/>
</dbReference>
<dbReference type="InterPro" id="IPR018870">
    <property type="entry name" value="Tti2"/>
</dbReference>
<accession>A0ABZ1CWU3</accession>
<dbReference type="RefSeq" id="XP_062790514.1">
    <property type="nucleotide sequence ID" value="XM_062934463.1"/>
</dbReference>
<evidence type="ECO:0000313" key="3">
    <source>
        <dbReference type="EMBL" id="WRT65774.1"/>
    </source>
</evidence>
<sequence length="478" mass="54542">MAIVEDITNEDEQIPNGSSSKEELIKTLEKLSAELIVPKELVPGFMTSPDQDALYRYQFTALRVLDQIRDKIQAEEVFWKEVDQETQLRVMQNVLRLYGEEDPWCSPPIRETVQNIVETLSSSIPILILPTLRPYFSSHPHLSSNSRALSRPSGGIIESSIDLHDVQPFKEPSSWGISNLLVYSTERLSNEEVERYIGLILPPTLVLMDDWEPLYRSRGAKILDSWIHKLDYSLMKRMGIDKLLLDSLIHTISLNHNPPLKGILQITLNLIDKCHPKTSKSVNDTTKKGQGENRMKRYGEIIDKGIVQGWIYSPSGLEGRSVLINIASMLEKLCDVLGVGIIRWLKTIIPQLLQPLQYPPTTVVLPHYEANLSCLLCVMKTIRETGRIDRWRGEILNILCRLWVQLKERSGLEDESERNNVSIEHENQVKSLVKQIFHELAEQVSSVKQVEYPRLIKLSPGIFEDLIPKSASEPRSES</sequence>
<comment type="similarity">
    <text evidence="1">Belongs to the TTI2 family.</text>
</comment>
<dbReference type="Pfam" id="PF10521">
    <property type="entry name" value="Tti2"/>
    <property type="match status" value="1"/>
</dbReference>